<protein>
    <submittedName>
        <fullName evidence="1">Uncharacterized protein</fullName>
    </submittedName>
</protein>
<dbReference type="Gene3D" id="3.20.20.140">
    <property type="entry name" value="Metal-dependent hydrolases"/>
    <property type="match status" value="1"/>
</dbReference>
<dbReference type="InterPro" id="IPR032466">
    <property type="entry name" value="Metal_Hydrolase"/>
</dbReference>
<dbReference type="EMBL" id="QEQK01000021">
    <property type="protein sequence ID" value="PWN54625.1"/>
    <property type="molecule type" value="Genomic_DNA"/>
</dbReference>
<keyword evidence="2" id="KW-1185">Reference proteome</keyword>
<organism evidence="1 2">
    <name type="scientific">Abyssibacter profundi</name>
    <dbReference type="NCBI Taxonomy" id="2182787"/>
    <lineage>
        <taxon>Bacteria</taxon>
        <taxon>Pseudomonadati</taxon>
        <taxon>Pseudomonadota</taxon>
        <taxon>Gammaproteobacteria</taxon>
        <taxon>Chromatiales</taxon>
        <taxon>Oceanococcaceae</taxon>
        <taxon>Abyssibacter</taxon>
    </lineage>
</organism>
<name>A0A383XPS1_9GAMM</name>
<dbReference type="Proteomes" id="UP000251800">
    <property type="component" value="Unassembled WGS sequence"/>
</dbReference>
<dbReference type="AlphaFoldDB" id="A0A383XPS1"/>
<reference evidence="1 2" key="1">
    <citation type="submission" date="2018-05" db="EMBL/GenBank/DDBJ databases">
        <title>Abyssibacter profundi OUC007T gen. nov., sp. nov, a marine bacterium isolated from seawater of the Mariana Trench.</title>
        <authorList>
            <person name="Zhou S."/>
        </authorList>
    </citation>
    <scope>NUCLEOTIDE SEQUENCE [LARGE SCALE GENOMIC DNA]</scope>
    <source>
        <strain evidence="1 2">OUC007</strain>
    </source>
</reference>
<proteinExistence type="predicted"/>
<dbReference type="SUPFAM" id="SSF51556">
    <property type="entry name" value="Metallo-dependent hydrolases"/>
    <property type="match status" value="1"/>
</dbReference>
<sequence>MPCLTALAVLTGCGSNAGTPAAEQLADTRFAYANACWLIGDGQRFIAADSSGYHLVDDREQAAPIYFKPSALGRYLLQDVDARLLAAQAGGLAPADMASEAADWVVSLVDGGTAFQAGDGSGQLVLTADGGLAVTDAPADGDVTALAVPAGTGCTPFPEAELNAVGTPFSGSLADGTVRGFTDTHVHLMAFERLGGQVVHGRPFHPYGVTSALNACTENHGVDGSADFIGNFQREGQPTGSHASDGWPTFSEWPVHNTLSHQQTYYVWLQRAWMAGLRLVVNHFTADEGLCNIAPLKRNSCDEMTSVRLQHQGLLELQDYIDAQAGGPGQGFLRIVTSPAEARSVIEAGQLAVVMGVESSKIFGCGEVMDAPQCTAESMEAAIDEIEGMGIRSIFPSHWFDNAVSGPGLFGPTELAIGKR</sequence>
<evidence type="ECO:0000313" key="1">
    <source>
        <dbReference type="EMBL" id="PWN54625.1"/>
    </source>
</evidence>
<evidence type="ECO:0000313" key="2">
    <source>
        <dbReference type="Proteomes" id="UP000251800"/>
    </source>
</evidence>
<accession>A0A383XPS1</accession>
<comment type="caution">
    <text evidence="1">The sequence shown here is derived from an EMBL/GenBank/DDBJ whole genome shotgun (WGS) entry which is preliminary data.</text>
</comment>
<gene>
    <name evidence="1" type="ORF">DEH80_16525</name>
</gene>